<keyword evidence="1" id="KW-0175">Coiled coil</keyword>
<evidence type="ECO:0000256" key="2">
    <source>
        <dbReference type="SAM" id="MobiDB-lite"/>
    </source>
</evidence>
<dbReference type="EMBL" id="SSTD01011069">
    <property type="protein sequence ID" value="TYK10667.1"/>
    <property type="molecule type" value="Genomic_DNA"/>
</dbReference>
<evidence type="ECO:0000313" key="5">
    <source>
        <dbReference type="Proteomes" id="UP000321393"/>
    </source>
</evidence>
<gene>
    <name evidence="4" type="ORF">E5676_scaffold25G00290</name>
    <name evidence="3" type="ORF">E6C27_scaffold264G00340</name>
</gene>
<feature type="region of interest" description="Disordered" evidence="2">
    <location>
        <begin position="100"/>
        <end position="119"/>
    </location>
</feature>
<evidence type="ECO:0000313" key="6">
    <source>
        <dbReference type="Proteomes" id="UP000321947"/>
    </source>
</evidence>
<organism evidence="4 6">
    <name type="scientific">Cucumis melo var. makuwa</name>
    <name type="common">Oriental melon</name>
    <dbReference type="NCBI Taxonomy" id="1194695"/>
    <lineage>
        <taxon>Eukaryota</taxon>
        <taxon>Viridiplantae</taxon>
        <taxon>Streptophyta</taxon>
        <taxon>Embryophyta</taxon>
        <taxon>Tracheophyta</taxon>
        <taxon>Spermatophyta</taxon>
        <taxon>Magnoliopsida</taxon>
        <taxon>eudicotyledons</taxon>
        <taxon>Gunneridae</taxon>
        <taxon>Pentapetalae</taxon>
        <taxon>rosids</taxon>
        <taxon>fabids</taxon>
        <taxon>Cucurbitales</taxon>
        <taxon>Cucurbitaceae</taxon>
        <taxon>Benincaseae</taxon>
        <taxon>Cucumis</taxon>
    </lineage>
</organism>
<name>A0A5D3CFB6_CUCMM</name>
<protein>
    <submittedName>
        <fullName evidence="3 4">Ribosome-binding factor A</fullName>
    </submittedName>
</protein>
<dbReference type="Proteomes" id="UP000321393">
    <property type="component" value="Unassembled WGS sequence"/>
</dbReference>
<accession>A0A5D3CFB6</accession>
<evidence type="ECO:0000313" key="4">
    <source>
        <dbReference type="EMBL" id="TYK10667.1"/>
    </source>
</evidence>
<evidence type="ECO:0000313" key="3">
    <source>
        <dbReference type="EMBL" id="KAA0048323.1"/>
    </source>
</evidence>
<feature type="coiled-coil region" evidence="1">
    <location>
        <begin position="71"/>
        <end position="98"/>
    </location>
</feature>
<evidence type="ECO:0000256" key="1">
    <source>
        <dbReference type="SAM" id="Coils"/>
    </source>
</evidence>
<sequence>MANSRSTPVIGGPLTSTHKQGWPRVLTALQQATVGGMGRNGATDGLQGINLAREEKKVKLQVSPLPFSTKLVVANKNNQTEQSNNETLENNLGETQIETEPVTAATPPSSSSLPPWRNYSRTYKNRRSTQRGWFRSRTRRRLTKRCLTRRRLFISPPIPFPSTCRRMSNLGFNDTTNQNIVSLKIKKG</sequence>
<dbReference type="OrthoDB" id="1642592at2759"/>
<comment type="caution">
    <text evidence="4">The sequence shown here is derived from an EMBL/GenBank/DDBJ whole genome shotgun (WGS) entry which is preliminary data.</text>
</comment>
<dbReference type="EMBL" id="SSTE01012924">
    <property type="protein sequence ID" value="KAA0048323.1"/>
    <property type="molecule type" value="Genomic_DNA"/>
</dbReference>
<proteinExistence type="predicted"/>
<dbReference type="AlphaFoldDB" id="A0A5D3CFB6"/>
<reference evidence="5 6" key="1">
    <citation type="submission" date="2019-08" db="EMBL/GenBank/DDBJ databases">
        <title>Draft genome sequences of two oriental melons (Cucumis melo L. var makuwa).</title>
        <authorList>
            <person name="Kwon S.-Y."/>
        </authorList>
    </citation>
    <scope>NUCLEOTIDE SEQUENCE [LARGE SCALE GENOMIC DNA]</scope>
    <source>
        <strain evidence="6">cv. Chang Bougi</strain>
        <strain evidence="5">cv. SW 3</strain>
        <tissue evidence="4">Leaf</tissue>
    </source>
</reference>
<dbReference type="Proteomes" id="UP000321947">
    <property type="component" value="Unassembled WGS sequence"/>
</dbReference>